<protein>
    <submittedName>
        <fullName evidence="2">Helix-turn-helix domain-containing protein</fullName>
    </submittedName>
</protein>
<dbReference type="PROSITE" id="PS50943">
    <property type="entry name" value="HTH_CROC1"/>
    <property type="match status" value="1"/>
</dbReference>
<sequence length="307" mass="34097">MAELVGIDDVTLHCHRDVLIDPFAGAGRLPHGFSDGGWVTKLTCISLSNLPANCTILTAMTTIDPSATFVLDGAAIANFVKLQRLFFRWKQQTLASEARVSLATVQRVERGVRVRPAQLRKIAVALRQPEDEFLRSRVRPTAEEAAANSVEMFAWTEGRVPVAVAPFRSEPQLKAMLATHSLLFQSDLGPDAAADLAELREWLDLASFVQTERLGLIGRKPERNFRVRPLWRDVLDCAERIERTHAATILTGTYEAEPSHGGEPIWIALLAVRSRRSNPAAGTIPTLWADAKVDERQMLADYFAEYD</sequence>
<dbReference type="STRING" id="428990.SAMN06295987_10742"/>
<feature type="domain" description="HTH cro/C1-type" evidence="1">
    <location>
        <begin position="80"/>
        <end position="133"/>
    </location>
</feature>
<keyword evidence="3" id="KW-1185">Reference proteome</keyword>
<dbReference type="InterPro" id="IPR010982">
    <property type="entry name" value="Lambda_DNA-bd_dom_sf"/>
</dbReference>
<dbReference type="SMART" id="SM00530">
    <property type="entry name" value="HTH_XRE"/>
    <property type="match status" value="1"/>
</dbReference>
<name>A0A1U6IIG5_9SPHN</name>
<gene>
    <name evidence="2" type="ORF">SAMN06295987_10742</name>
</gene>
<organism evidence="2 3">
    <name type="scientific">Novosphingobium mathurense</name>
    <dbReference type="NCBI Taxonomy" id="428990"/>
    <lineage>
        <taxon>Bacteria</taxon>
        <taxon>Pseudomonadati</taxon>
        <taxon>Pseudomonadota</taxon>
        <taxon>Alphaproteobacteria</taxon>
        <taxon>Sphingomonadales</taxon>
        <taxon>Sphingomonadaceae</taxon>
        <taxon>Novosphingobium</taxon>
    </lineage>
</organism>
<reference evidence="3" key="1">
    <citation type="submission" date="2017-02" db="EMBL/GenBank/DDBJ databases">
        <authorList>
            <person name="Varghese N."/>
            <person name="Submissions S."/>
        </authorList>
    </citation>
    <scope>NUCLEOTIDE SEQUENCE [LARGE SCALE GENOMIC DNA]</scope>
    <source>
        <strain evidence="3">SM117</strain>
    </source>
</reference>
<dbReference type="AlphaFoldDB" id="A0A1U6IIG5"/>
<dbReference type="Gene3D" id="1.10.260.40">
    <property type="entry name" value="lambda repressor-like DNA-binding domains"/>
    <property type="match status" value="1"/>
</dbReference>
<dbReference type="SUPFAM" id="SSF47413">
    <property type="entry name" value="lambda repressor-like DNA-binding domains"/>
    <property type="match status" value="1"/>
</dbReference>
<evidence type="ECO:0000313" key="2">
    <source>
        <dbReference type="EMBL" id="SLK07752.1"/>
    </source>
</evidence>
<proteinExistence type="predicted"/>
<dbReference type="Proteomes" id="UP000190989">
    <property type="component" value="Unassembled WGS sequence"/>
</dbReference>
<evidence type="ECO:0000313" key="3">
    <source>
        <dbReference type="Proteomes" id="UP000190989"/>
    </source>
</evidence>
<dbReference type="GO" id="GO:0003677">
    <property type="term" value="F:DNA binding"/>
    <property type="evidence" value="ECO:0007669"/>
    <property type="project" value="InterPro"/>
</dbReference>
<accession>A0A1U6IIG5</accession>
<dbReference type="InterPro" id="IPR001387">
    <property type="entry name" value="Cro/C1-type_HTH"/>
</dbReference>
<evidence type="ECO:0000259" key="1">
    <source>
        <dbReference type="PROSITE" id="PS50943"/>
    </source>
</evidence>
<dbReference type="EMBL" id="FVZE01000007">
    <property type="protein sequence ID" value="SLK07752.1"/>
    <property type="molecule type" value="Genomic_DNA"/>
</dbReference>
<dbReference type="RefSeq" id="WP_245829355.1">
    <property type="nucleotide sequence ID" value="NZ_FVZE01000007.1"/>
</dbReference>